<comment type="subcellular location">
    <subcellularLocation>
        <location evidence="1 7">Cytoplasm</location>
    </subcellularLocation>
</comment>
<dbReference type="InterPro" id="IPR000682">
    <property type="entry name" value="PCMT"/>
</dbReference>
<dbReference type="Proteomes" id="UP000502260">
    <property type="component" value="Chromosome"/>
</dbReference>
<dbReference type="NCBIfam" id="NF001453">
    <property type="entry name" value="PRK00312.1"/>
    <property type="match status" value="1"/>
</dbReference>
<dbReference type="InterPro" id="IPR029063">
    <property type="entry name" value="SAM-dependent_MTases_sf"/>
</dbReference>
<accession>A0A6F8VAV0</accession>
<dbReference type="GO" id="GO:0030091">
    <property type="term" value="P:protein repair"/>
    <property type="evidence" value="ECO:0007669"/>
    <property type="project" value="UniProtKB-UniRule"/>
</dbReference>
<evidence type="ECO:0000256" key="3">
    <source>
        <dbReference type="ARBA" id="ARBA00022490"/>
    </source>
</evidence>
<dbReference type="EC" id="2.1.1.77" evidence="7"/>
<evidence type="ECO:0000313" key="8">
    <source>
        <dbReference type="EMBL" id="BCB26237.1"/>
    </source>
</evidence>
<comment type="catalytic activity">
    <reaction evidence="7">
        <text>[protein]-L-isoaspartate + S-adenosyl-L-methionine = [protein]-L-isoaspartate alpha-methyl ester + S-adenosyl-L-homocysteine</text>
        <dbReference type="Rhea" id="RHEA:12705"/>
        <dbReference type="Rhea" id="RHEA-COMP:12143"/>
        <dbReference type="Rhea" id="RHEA-COMP:12144"/>
        <dbReference type="ChEBI" id="CHEBI:57856"/>
        <dbReference type="ChEBI" id="CHEBI:59789"/>
        <dbReference type="ChEBI" id="CHEBI:90596"/>
        <dbReference type="ChEBI" id="CHEBI:90598"/>
        <dbReference type="EC" id="2.1.1.77"/>
    </reaction>
</comment>
<comment type="similarity">
    <text evidence="2 7">Belongs to the methyltransferase superfamily. L-isoaspartyl/D-aspartyl protein methyltransferase family.</text>
</comment>
<dbReference type="PANTHER" id="PTHR11579">
    <property type="entry name" value="PROTEIN-L-ISOASPARTATE O-METHYLTRANSFERASE"/>
    <property type="match status" value="1"/>
</dbReference>
<keyword evidence="9" id="KW-1185">Reference proteome</keyword>
<feature type="active site" evidence="7">
    <location>
        <position position="71"/>
    </location>
</feature>
<dbReference type="FunFam" id="3.40.50.150:FF:000010">
    <property type="entry name" value="Protein-L-isoaspartate O-methyltransferase"/>
    <property type="match status" value="1"/>
</dbReference>
<keyword evidence="6 7" id="KW-0949">S-adenosyl-L-methionine</keyword>
<evidence type="ECO:0000256" key="6">
    <source>
        <dbReference type="ARBA" id="ARBA00022691"/>
    </source>
</evidence>
<keyword evidence="4 7" id="KW-0489">Methyltransferase</keyword>
<dbReference type="KEGG" id="slac:SKTS_11230"/>
<organism evidence="8 9">
    <name type="scientific">Sulfurimicrobium lacus</name>
    <dbReference type="NCBI Taxonomy" id="2715678"/>
    <lineage>
        <taxon>Bacteria</taxon>
        <taxon>Pseudomonadati</taxon>
        <taxon>Pseudomonadota</taxon>
        <taxon>Betaproteobacteria</taxon>
        <taxon>Nitrosomonadales</taxon>
        <taxon>Sulfuricellaceae</taxon>
        <taxon>Sulfurimicrobium</taxon>
    </lineage>
</organism>
<sequence>MADDSSQVERLLKDIDWESAQCRSWIGKERLDPRVLEALKEVPRHAFVPAWQVPYAYDNGPLPIGYGQTISQPFIVALMSDMLRTEAHHVVLEVGCGSGYQSAVLSQLVRHVYSVEIVAELAKAAQERLARLGYANVTIRHGDGYHGWPEHAPFDGIIVTAAAPDVPPSLIAQLKPGGRLVIPVGQPHGQQDLMLVEKNAAGEVSSQNMLPVAFVPLTGDHGAEHE</sequence>
<dbReference type="SUPFAM" id="SSF53335">
    <property type="entry name" value="S-adenosyl-L-methionine-dependent methyltransferases"/>
    <property type="match status" value="1"/>
</dbReference>
<evidence type="ECO:0000256" key="4">
    <source>
        <dbReference type="ARBA" id="ARBA00022603"/>
    </source>
</evidence>
<evidence type="ECO:0000256" key="2">
    <source>
        <dbReference type="ARBA" id="ARBA00005369"/>
    </source>
</evidence>
<keyword evidence="3 7" id="KW-0963">Cytoplasm</keyword>
<dbReference type="GO" id="GO:0005737">
    <property type="term" value="C:cytoplasm"/>
    <property type="evidence" value="ECO:0007669"/>
    <property type="project" value="UniProtKB-SubCell"/>
</dbReference>
<dbReference type="GO" id="GO:0004719">
    <property type="term" value="F:protein-L-isoaspartate (D-aspartate) O-methyltransferase activity"/>
    <property type="evidence" value="ECO:0007669"/>
    <property type="project" value="UniProtKB-UniRule"/>
</dbReference>
<evidence type="ECO:0000256" key="5">
    <source>
        <dbReference type="ARBA" id="ARBA00022679"/>
    </source>
</evidence>
<dbReference type="Gene3D" id="3.40.50.150">
    <property type="entry name" value="Vaccinia Virus protein VP39"/>
    <property type="match status" value="1"/>
</dbReference>
<comment type="function">
    <text evidence="7">Catalyzes the methyl esterification of L-isoaspartyl residues in peptides and proteins that result from spontaneous decomposition of normal L-aspartyl and L-asparaginyl residues. It plays a role in the repair and/or degradation of damaged proteins.</text>
</comment>
<dbReference type="RefSeq" id="WP_173061593.1">
    <property type="nucleotide sequence ID" value="NZ_AP022853.1"/>
</dbReference>
<dbReference type="GO" id="GO:0032259">
    <property type="term" value="P:methylation"/>
    <property type="evidence" value="ECO:0007669"/>
    <property type="project" value="UniProtKB-KW"/>
</dbReference>
<proteinExistence type="inferred from homology"/>
<reference evidence="9" key="1">
    <citation type="submission" date="2020-03" db="EMBL/GenBank/DDBJ databases">
        <title>Complete genome sequence of sulfur-oxidizing bacterium skT11.</title>
        <authorList>
            <person name="Kanda M."/>
            <person name="Kojima H."/>
            <person name="Fukui M."/>
        </authorList>
    </citation>
    <scope>NUCLEOTIDE SEQUENCE [LARGE SCALE GENOMIC DNA]</scope>
    <source>
        <strain evidence="9">skT11</strain>
    </source>
</reference>
<gene>
    <name evidence="8" type="primary">pcm_2</name>
    <name evidence="7" type="synonym">pcm</name>
    <name evidence="8" type="ORF">SKTS_11230</name>
</gene>
<evidence type="ECO:0000256" key="1">
    <source>
        <dbReference type="ARBA" id="ARBA00004496"/>
    </source>
</evidence>
<keyword evidence="5 7" id="KW-0808">Transferase</keyword>
<evidence type="ECO:0000256" key="7">
    <source>
        <dbReference type="HAMAP-Rule" id="MF_00090"/>
    </source>
</evidence>
<dbReference type="PANTHER" id="PTHR11579:SF0">
    <property type="entry name" value="PROTEIN-L-ISOASPARTATE(D-ASPARTATE) O-METHYLTRANSFERASE"/>
    <property type="match status" value="1"/>
</dbReference>
<dbReference type="NCBIfam" id="TIGR00080">
    <property type="entry name" value="pimt"/>
    <property type="match status" value="1"/>
</dbReference>
<protein>
    <recommendedName>
        <fullName evidence="7">Protein-L-isoaspartate O-methyltransferase</fullName>
        <ecNumber evidence="7">2.1.1.77</ecNumber>
    </recommendedName>
    <alternativeName>
        <fullName evidence="7">L-isoaspartyl protein carboxyl methyltransferase</fullName>
    </alternativeName>
    <alternativeName>
        <fullName evidence="7">Protein L-isoaspartyl methyltransferase</fullName>
    </alternativeName>
    <alternativeName>
        <fullName evidence="7">Protein-beta-aspartate methyltransferase</fullName>
        <shortName evidence="7">PIMT</shortName>
    </alternativeName>
</protein>
<name>A0A6F8VAV0_9PROT</name>
<dbReference type="EMBL" id="AP022853">
    <property type="protein sequence ID" value="BCB26237.1"/>
    <property type="molecule type" value="Genomic_DNA"/>
</dbReference>
<dbReference type="CDD" id="cd02440">
    <property type="entry name" value="AdoMet_MTases"/>
    <property type="match status" value="1"/>
</dbReference>
<dbReference type="PROSITE" id="PS01279">
    <property type="entry name" value="PCMT"/>
    <property type="match status" value="1"/>
</dbReference>
<evidence type="ECO:0000313" key="9">
    <source>
        <dbReference type="Proteomes" id="UP000502260"/>
    </source>
</evidence>
<dbReference type="Pfam" id="PF01135">
    <property type="entry name" value="PCMT"/>
    <property type="match status" value="1"/>
</dbReference>
<dbReference type="AlphaFoldDB" id="A0A6F8VAV0"/>
<dbReference type="HAMAP" id="MF_00090">
    <property type="entry name" value="PIMT"/>
    <property type="match status" value="1"/>
</dbReference>